<proteinExistence type="predicted"/>
<dbReference type="EMBL" id="LSRX01000099">
    <property type="protein sequence ID" value="OLQ09299.1"/>
    <property type="molecule type" value="Genomic_DNA"/>
</dbReference>
<comment type="caution">
    <text evidence="6">The sequence shown here is derived from an EMBL/GenBank/DDBJ whole genome shotgun (WGS) entry which is preliminary data.</text>
</comment>
<feature type="compositionally biased region" description="Low complexity" evidence="4">
    <location>
        <begin position="76"/>
        <end position="89"/>
    </location>
</feature>
<evidence type="ECO:0000256" key="1">
    <source>
        <dbReference type="ARBA" id="ARBA00022723"/>
    </source>
</evidence>
<dbReference type="OMA" id="KIDIWEF"/>
<keyword evidence="7" id="KW-1185">Reference proteome</keyword>
<accession>A0A1Q9EPD4</accession>
<reference evidence="6 7" key="1">
    <citation type="submission" date="2016-02" db="EMBL/GenBank/DDBJ databases">
        <title>Genome analysis of coral dinoflagellate symbionts highlights evolutionary adaptations to a symbiotic lifestyle.</title>
        <authorList>
            <person name="Aranda M."/>
            <person name="Li Y."/>
            <person name="Liew Y.J."/>
            <person name="Baumgarten S."/>
            <person name="Simakov O."/>
            <person name="Wilson M."/>
            <person name="Piel J."/>
            <person name="Ashoor H."/>
            <person name="Bougouffa S."/>
            <person name="Bajic V.B."/>
            <person name="Ryu T."/>
            <person name="Ravasi T."/>
            <person name="Bayer T."/>
            <person name="Micklem G."/>
            <person name="Kim H."/>
            <person name="Bhak J."/>
            <person name="Lajeunesse T.C."/>
            <person name="Voolstra C.R."/>
        </authorList>
    </citation>
    <scope>NUCLEOTIDE SEQUENCE [LARGE SCALE GENOMIC DNA]</scope>
    <source>
        <strain evidence="6 7">CCMP2467</strain>
    </source>
</reference>
<organism evidence="6 7">
    <name type="scientific">Symbiodinium microadriaticum</name>
    <name type="common">Dinoflagellate</name>
    <name type="synonym">Zooxanthella microadriatica</name>
    <dbReference type="NCBI Taxonomy" id="2951"/>
    <lineage>
        <taxon>Eukaryota</taxon>
        <taxon>Sar</taxon>
        <taxon>Alveolata</taxon>
        <taxon>Dinophyceae</taxon>
        <taxon>Suessiales</taxon>
        <taxon>Symbiodiniaceae</taxon>
        <taxon>Symbiodinium</taxon>
    </lineage>
</organism>
<feature type="region of interest" description="Disordered" evidence="4">
    <location>
        <begin position="50"/>
        <end position="135"/>
    </location>
</feature>
<dbReference type="PROSITE" id="PS50222">
    <property type="entry name" value="EF_HAND_2"/>
    <property type="match status" value="3"/>
</dbReference>
<sequence>MAPSRFPSLGEETPLDDAIAILKRRQVQYSSAPILPPATKPEVEAECGVTTSSWASKSTAASITRSPGSKTPTFKPSPAKLLPPAALKLPRPRRAPAVKKPPQAMQMSKSTSALPQLAPKESKSREPVKAKVVGRPSSRGQVVSRAAAAAFWGIILEDEDGDWGDDEDNASTYGESKKPRPRDLPLSALHAATSVPFEDLKEACGIFEQFSTRDSEDLTEAWINNHNFQKLLCYVCNVESVNQLSEQWVSQAFATADRDRSGKIDIWEFVIWLLVSDMTHCVSASMAQPVAGNVARKHGLSLLNIERYKKSFDRYDLNNNGVIEFNEFKHIITDLLKVPPGLDLPHERLMSMWRSADKDGSGSIDFDEFVAFYMKYFGDTFETEFDPAPFYEDPRLFLLSFA</sequence>
<dbReference type="Proteomes" id="UP000186817">
    <property type="component" value="Unassembled WGS sequence"/>
</dbReference>
<dbReference type="SMART" id="SM00054">
    <property type="entry name" value="EFh"/>
    <property type="match status" value="3"/>
</dbReference>
<keyword evidence="2" id="KW-0677">Repeat</keyword>
<keyword evidence="3" id="KW-0106">Calcium</keyword>
<evidence type="ECO:0000259" key="5">
    <source>
        <dbReference type="PROSITE" id="PS50222"/>
    </source>
</evidence>
<protein>
    <submittedName>
        <fullName evidence="6">Putative calcium-binding protein CML13</fullName>
    </submittedName>
</protein>
<dbReference type="AlphaFoldDB" id="A0A1Q9EPD4"/>
<feature type="compositionally biased region" description="Basic and acidic residues" evidence="4">
    <location>
        <begin position="120"/>
        <end position="129"/>
    </location>
</feature>
<feature type="domain" description="EF-hand" evidence="5">
    <location>
        <begin position="244"/>
        <end position="279"/>
    </location>
</feature>
<dbReference type="Pfam" id="PF13499">
    <property type="entry name" value="EF-hand_7"/>
    <property type="match status" value="1"/>
</dbReference>
<dbReference type="InterPro" id="IPR002048">
    <property type="entry name" value="EF_hand_dom"/>
</dbReference>
<evidence type="ECO:0000313" key="6">
    <source>
        <dbReference type="EMBL" id="OLQ09299.1"/>
    </source>
</evidence>
<feature type="region of interest" description="Disordered" evidence="4">
    <location>
        <begin position="162"/>
        <end position="184"/>
    </location>
</feature>
<keyword evidence="1" id="KW-0479">Metal-binding</keyword>
<feature type="compositionally biased region" description="Low complexity" evidence="4">
    <location>
        <begin position="50"/>
        <end position="62"/>
    </location>
</feature>
<evidence type="ECO:0000256" key="3">
    <source>
        <dbReference type="ARBA" id="ARBA00022837"/>
    </source>
</evidence>
<dbReference type="Pfam" id="PF13202">
    <property type="entry name" value="EF-hand_5"/>
    <property type="match status" value="1"/>
</dbReference>
<feature type="domain" description="EF-hand" evidence="5">
    <location>
        <begin position="303"/>
        <end position="338"/>
    </location>
</feature>
<dbReference type="SUPFAM" id="SSF47473">
    <property type="entry name" value="EF-hand"/>
    <property type="match status" value="1"/>
</dbReference>
<feature type="compositionally biased region" description="Polar residues" evidence="4">
    <location>
        <begin position="63"/>
        <end position="74"/>
    </location>
</feature>
<dbReference type="OrthoDB" id="436634at2759"/>
<gene>
    <name evidence="6" type="primary">CML13</name>
    <name evidence="6" type="ORF">AK812_SmicGene7091</name>
</gene>
<evidence type="ECO:0000256" key="2">
    <source>
        <dbReference type="ARBA" id="ARBA00022737"/>
    </source>
</evidence>
<dbReference type="PROSITE" id="PS00018">
    <property type="entry name" value="EF_HAND_1"/>
    <property type="match status" value="3"/>
</dbReference>
<dbReference type="CDD" id="cd00051">
    <property type="entry name" value="EFh"/>
    <property type="match status" value="1"/>
</dbReference>
<dbReference type="InterPro" id="IPR018247">
    <property type="entry name" value="EF_Hand_1_Ca_BS"/>
</dbReference>
<dbReference type="GO" id="GO:0005509">
    <property type="term" value="F:calcium ion binding"/>
    <property type="evidence" value="ECO:0007669"/>
    <property type="project" value="InterPro"/>
</dbReference>
<feature type="domain" description="EF-hand" evidence="5">
    <location>
        <begin position="344"/>
        <end position="379"/>
    </location>
</feature>
<evidence type="ECO:0000313" key="7">
    <source>
        <dbReference type="Proteomes" id="UP000186817"/>
    </source>
</evidence>
<dbReference type="InterPro" id="IPR028846">
    <property type="entry name" value="Recoverin"/>
</dbReference>
<dbReference type="InterPro" id="IPR011992">
    <property type="entry name" value="EF-hand-dom_pair"/>
</dbReference>
<dbReference type="Gene3D" id="1.10.238.10">
    <property type="entry name" value="EF-hand"/>
    <property type="match status" value="2"/>
</dbReference>
<feature type="compositionally biased region" description="Polar residues" evidence="4">
    <location>
        <begin position="105"/>
        <end position="114"/>
    </location>
</feature>
<name>A0A1Q9EPD4_SYMMI</name>
<evidence type="ECO:0000256" key="4">
    <source>
        <dbReference type="SAM" id="MobiDB-lite"/>
    </source>
</evidence>
<dbReference type="PANTHER" id="PTHR23055">
    <property type="entry name" value="CALCIUM BINDING PROTEINS"/>
    <property type="match status" value="1"/>
</dbReference>